<comment type="catalytic activity">
    <reaction evidence="2">
        <text>Thiol-dependent hydrolysis of ester, thioester, amide, peptide and isopeptide bonds formed by the C-terminal Gly of ubiquitin (a 76-residue protein attached to proteins as an intracellular targeting signal).</text>
        <dbReference type="EC" id="3.4.19.12"/>
    </reaction>
</comment>
<dbReference type="GO" id="GO:0004843">
    <property type="term" value="F:cysteine-type deubiquitinase activity"/>
    <property type="evidence" value="ECO:0007669"/>
    <property type="project" value="UniProtKB-UniRule"/>
</dbReference>
<dbReference type="EMBL" id="BPLQ01008434">
    <property type="protein sequence ID" value="GIY37305.1"/>
    <property type="molecule type" value="Genomic_DNA"/>
</dbReference>
<keyword evidence="2" id="KW-0833">Ubl conjugation pathway</keyword>
<dbReference type="PANTHER" id="PTHR12473:SF8">
    <property type="entry name" value="UBIQUITIN CARBOXYL-TERMINAL HYDROLASE MINDY-4-RELATED"/>
    <property type="match status" value="1"/>
</dbReference>
<dbReference type="InterPro" id="IPR039785">
    <property type="entry name" value="MINY3/4"/>
</dbReference>
<dbReference type="Pfam" id="PF13898">
    <property type="entry name" value="MINDY-3_4_CD"/>
    <property type="match status" value="2"/>
</dbReference>
<keyword evidence="2" id="KW-0788">Thiol protease</keyword>
<name>A0AAV4STA2_9ARAC</name>
<evidence type="ECO:0000256" key="1">
    <source>
        <dbReference type="ARBA" id="ARBA00011074"/>
    </source>
</evidence>
<evidence type="ECO:0000313" key="5">
    <source>
        <dbReference type="Proteomes" id="UP001054837"/>
    </source>
</evidence>
<dbReference type="SMART" id="SM01174">
    <property type="entry name" value="DUF4205"/>
    <property type="match status" value="1"/>
</dbReference>
<accession>A0AAV4STA2</accession>
<evidence type="ECO:0000256" key="2">
    <source>
        <dbReference type="RuleBase" id="RU367088"/>
    </source>
</evidence>
<dbReference type="AlphaFoldDB" id="A0AAV4STA2"/>
<evidence type="ECO:0000313" key="4">
    <source>
        <dbReference type="EMBL" id="GIY37305.1"/>
    </source>
</evidence>
<sequence length="363" mass="40371">MDISSKTESSLHLDANPCDILSGFMAEERPITIDEACALRHLLFGSLKSSFNAAWTEQSFHFRTVPAYGFIQKRAGPCGVLAGVQAHVILELLFGVSHIDSNSGISKLKPAEKKEALARAMTSIMWKAGENKRAIVVKKHNNIVLNTAMVPDILEPDGILEYIITDTNASCIYFLYSLILTRGIEKIKQEMDYPDSHLIGTDGYCSQEVINLILTGKAVPNLFDGDVELNSGGSETTLLRGISEQSKIGLLSLYEYQDTCTVGNNYKNPTYPIWIMLADSHFTVLFTTSKDILKKRRLNEPFILYHYDGLAKRHAETSYTIEPLANSSPSPKDKTLPVVVRCIHTRWPLAAVEINTNEENNSD</sequence>
<comment type="similarity">
    <text evidence="1 2">Belongs to the MINDY deubiquitinase family. FAM188 subfamily.</text>
</comment>
<dbReference type="GO" id="GO:1990380">
    <property type="term" value="F:K48-linked deubiquitinase activity"/>
    <property type="evidence" value="ECO:0007669"/>
    <property type="project" value="UniProtKB-UniRule"/>
</dbReference>
<dbReference type="EC" id="3.4.19.12" evidence="2"/>
<dbReference type="Proteomes" id="UP001054837">
    <property type="component" value="Unassembled WGS sequence"/>
</dbReference>
<reference evidence="4 5" key="1">
    <citation type="submission" date="2021-06" db="EMBL/GenBank/DDBJ databases">
        <title>Caerostris darwini draft genome.</title>
        <authorList>
            <person name="Kono N."/>
            <person name="Arakawa K."/>
        </authorList>
    </citation>
    <scope>NUCLEOTIDE SEQUENCE [LARGE SCALE GENOMIC DNA]</scope>
</reference>
<gene>
    <name evidence="4" type="primary">MINDY4</name>
    <name evidence="4" type="ORF">CDAR_261531</name>
</gene>
<dbReference type="GO" id="GO:0071108">
    <property type="term" value="P:protein K48-linked deubiquitination"/>
    <property type="evidence" value="ECO:0007669"/>
    <property type="project" value="InterPro"/>
</dbReference>
<keyword evidence="2" id="KW-0645">Protease</keyword>
<protein>
    <recommendedName>
        <fullName evidence="2">Ubiquitin carboxyl-terminal hydrolase MINDY</fullName>
        <ecNumber evidence="2">3.4.19.12</ecNumber>
    </recommendedName>
</protein>
<proteinExistence type="inferred from homology"/>
<organism evidence="4 5">
    <name type="scientific">Caerostris darwini</name>
    <dbReference type="NCBI Taxonomy" id="1538125"/>
    <lineage>
        <taxon>Eukaryota</taxon>
        <taxon>Metazoa</taxon>
        <taxon>Ecdysozoa</taxon>
        <taxon>Arthropoda</taxon>
        <taxon>Chelicerata</taxon>
        <taxon>Arachnida</taxon>
        <taxon>Araneae</taxon>
        <taxon>Araneomorphae</taxon>
        <taxon>Entelegynae</taxon>
        <taxon>Araneoidea</taxon>
        <taxon>Araneidae</taxon>
        <taxon>Caerostris</taxon>
    </lineage>
</organism>
<comment type="caution">
    <text evidence="4">The sequence shown here is derived from an EMBL/GenBank/DDBJ whole genome shotgun (WGS) entry which is preliminary data.</text>
</comment>
<keyword evidence="5" id="KW-1185">Reference proteome</keyword>
<evidence type="ECO:0000259" key="3">
    <source>
        <dbReference type="SMART" id="SM01174"/>
    </source>
</evidence>
<feature type="domain" description="Deubiquitinating enzyme MINDY-3/4 conserved" evidence="3">
    <location>
        <begin position="40"/>
        <end position="358"/>
    </location>
</feature>
<comment type="function">
    <text evidence="2">Hydrolase that can remove 'Lys-48'-linked conjugated ubiquitin from proteins.</text>
</comment>
<dbReference type="InterPro" id="IPR025257">
    <property type="entry name" value="MINDY-3/4_CD"/>
</dbReference>
<dbReference type="GO" id="GO:0006508">
    <property type="term" value="P:proteolysis"/>
    <property type="evidence" value="ECO:0007669"/>
    <property type="project" value="UniProtKB-KW"/>
</dbReference>
<keyword evidence="2 4" id="KW-0378">Hydrolase</keyword>
<dbReference type="PANTHER" id="PTHR12473">
    <property type="entry name" value="UBIQUITIN CARBOXYL-TERMINAL HYDROLASE MINDY-4-RELATED"/>
    <property type="match status" value="1"/>
</dbReference>